<comment type="caution">
    <text evidence="1">The sequence shown here is derived from an EMBL/GenBank/DDBJ whole genome shotgun (WGS) entry which is preliminary data.</text>
</comment>
<proteinExistence type="predicted"/>
<evidence type="ECO:0000313" key="1">
    <source>
        <dbReference type="EMBL" id="RMX38149.1"/>
    </source>
</evidence>
<dbReference type="Proteomes" id="UP000275408">
    <property type="component" value="Unassembled WGS sequence"/>
</dbReference>
<sequence length="100" mass="11158">MTNLVISRFADFIASYSLIQCLLNSGGINRSPSSNVIEHLAGLLSSNRFDSRDILNFRLTSKTHCSIFLWLNIPKFINESSYVRINEQTVLSNICSAATS</sequence>
<evidence type="ECO:0000313" key="2">
    <source>
        <dbReference type="Proteomes" id="UP000275408"/>
    </source>
</evidence>
<accession>A0A3M6T9Z5</accession>
<reference evidence="1 2" key="1">
    <citation type="journal article" date="2018" name="Sci. Rep.">
        <title>Comparative analysis of the Pocillopora damicornis genome highlights role of immune system in coral evolution.</title>
        <authorList>
            <person name="Cunning R."/>
            <person name="Bay R.A."/>
            <person name="Gillette P."/>
            <person name="Baker A.C."/>
            <person name="Traylor-Knowles N."/>
        </authorList>
    </citation>
    <scope>NUCLEOTIDE SEQUENCE [LARGE SCALE GENOMIC DNA]</scope>
    <source>
        <strain evidence="1">RSMAS</strain>
        <tissue evidence="1">Whole animal</tissue>
    </source>
</reference>
<dbReference type="AlphaFoldDB" id="A0A3M6T9Z5"/>
<keyword evidence="2" id="KW-1185">Reference proteome</keyword>
<gene>
    <name evidence="1" type="ORF">pdam_00014749</name>
</gene>
<protein>
    <submittedName>
        <fullName evidence="1">Uncharacterized protein</fullName>
    </submittedName>
</protein>
<organism evidence="1 2">
    <name type="scientific">Pocillopora damicornis</name>
    <name type="common">Cauliflower coral</name>
    <name type="synonym">Millepora damicornis</name>
    <dbReference type="NCBI Taxonomy" id="46731"/>
    <lineage>
        <taxon>Eukaryota</taxon>
        <taxon>Metazoa</taxon>
        <taxon>Cnidaria</taxon>
        <taxon>Anthozoa</taxon>
        <taxon>Hexacorallia</taxon>
        <taxon>Scleractinia</taxon>
        <taxon>Astrocoeniina</taxon>
        <taxon>Pocilloporidae</taxon>
        <taxon>Pocillopora</taxon>
    </lineage>
</organism>
<dbReference type="EMBL" id="RCHS01004043">
    <property type="protein sequence ID" value="RMX38149.1"/>
    <property type="molecule type" value="Genomic_DNA"/>
</dbReference>
<name>A0A3M6T9Z5_POCDA</name>